<keyword evidence="7" id="KW-1185">Reference proteome</keyword>
<organism evidence="6 7">
    <name type="scientific">Euzebya pacifica</name>
    <dbReference type="NCBI Taxonomy" id="1608957"/>
    <lineage>
        <taxon>Bacteria</taxon>
        <taxon>Bacillati</taxon>
        <taxon>Actinomycetota</taxon>
        <taxon>Nitriliruptoria</taxon>
        <taxon>Euzebyales</taxon>
    </lineage>
</organism>
<evidence type="ECO:0000256" key="2">
    <source>
        <dbReference type="ARBA" id="ARBA00006047"/>
    </source>
</evidence>
<gene>
    <name evidence="6" type="ORF">DVS28_a2848</name>
</gene>
<comment type="catalytic activity">
    <reaction evidence="1">
        <text>[(1-&gt;4)-alpha-D-glucosyl](n) + phosphate = [(1-&gt;4)-alpha-D-glucosyl](n-1) + alpha-D-glucose 1-phosphate</text>
        <dbReference type="Rhea" id="RHEA:41732"/>
        <dbReference type="Rhea" id="RHEA-COMP:9584"/>
        <dbReference type="Rhea" id="RHEA-COMP:9586"/>
        <dbReference type="ChEBI" id="CHEBI:15444"/>
        <dbReference type="ChEBI" id="CHEBI:43474"/>
        <dbReference type="ChEBI" id="CHEBI:58601"/>
        <dbReference type="EC" id="2.4.1.1"/>
    </reaction>
</comment>
<dbReference type="KEGG" id="euz:DVS28_a2848"/>
<keyword evidence="3" id="KW-0021">Allosteric enzyme</keyword>
<accession>A0A346XZ80</accession>
<feature type="domain" description="DUF3417" evidence="5">
    <location>
        <begin position="5"/>
        <end position="110"/>
    </location>
</feature>
<dbReference type="InterPro" id="IPR052182">
    <property type="entry name" value="Glycogen/Maltodextrin_Phosph"/>
</dbReference>
<keyword evidence="4" id="KW-0663">Pyridoxal phosphate</keyword>
<evidence type="ECO:0000313" key="6">
    <source>
        <dbReference type="EMBL" id="AXV07527.1"/>
    </source>
</evidence>
<sequence length="846" mass="93114">MSPSLPAELGPLAELAANLRWAWDPATREVFKWADKQLWEAVEGNPIGLLGRLGRDRMAELVADKAFLGRLTEVRADLEKYLTGPRWAQAQTPAPPGVAYFSAEFGITEVMQTYSGGLGVLAGDHLKAASDLGLPLVGIGLLYRHGYFRQLLDHDGWQREQYPHVNPHDLPLTRLERDGEPLLVEVDLQGRTVQAQIWKADVGRVPLLLLDTDLASNHPDDRVVTDRLYGGDSEHRLRQEIVLGIGGVRALYAAIEAGLVDAEPVMFHANEGHAGFLQFERIHRLMSSGGLDFDQAIETARASVLFTTHTPVPAGIDRFPRDLMERYFAAYADMVGVSMDRLLAIGREPGDQSGSIYNMALMGLRLSAGANGVSKLHGQVSREMFSDLWPGVESPEVPITSITNGVHASTWIGPEMAAVYDRVLPPDWSHNPDAWTLAGGIGDDQLWRARGRARERLVQTVREWARAQGRRRGESNLGWTDSILDPEALTIGFARRFATYKRATLLLSQPERLRELLLSTDRPVQFVFSGKAHPRDDGGKGLIRDIVHFSRDPEIRTRLIFVEDYDMQIARTMLAGSDVWLNNPRRPHEASGTSGEKSVLNGGLHASVLDGWWDEMYEPAVDGVSNGFAIGGRGNGSDAGHQDAADAASLFDVLERQIVPTFYDRADGQLPRRWLAHVRASITTLGPKVLATRMVQDYTNQLYTPLAQRAMRLTADGGKRALDLGAWRGRLATSWEGITIEDVELESASGTLGDDRDVVVDVRLGDISPEEVEVQIVHGRVRADGTIAQPTVATLAVGDGHDGCIRYTGTMSLDISGEYGLAARVVPRHEDLRSWAETGLVTWAPE</sequence>
<evidence type="ECO:0000259" key="5">
    <source>
        <dbReference type="Pfam" id="PF11897"/>
    </source>
</evidence>
<dbReference type="PANTHER" id="PTHR42655">
    <property type="entry name" value="GLYCOGEN PHOSPHORYLASE"/>
    <property type="match status" value="1"/>
</dbReference>
<comment type="similarity">
    <text evidence="2">Belongs to the glycogen phosphorylase family.</text>
</comment>
<dbReference type="Gene3D" id="3.40.50.2000">
    <property type="entry name" value="Glycogen Phosphorylase B"/>
    <property type="match status" value="2"/>
</dbReference>
<dbReference type="AlphaFoldDB" id="A0A346XZ80"/>
<dbReference type="InterPro" id="IPR011834">
    <property type="entry name" value="Agluc_phsphrylas"/>
</dbReference>
<dbReference type="Pfam" id="PF00343">
    <property type="entry name" value="Phosphorylase"/>
    <property type="match status" value="1"/>
</dbReference>
<dbReference type="GO" id="GO:0030170">
    <property type="term" value="F:pyridoxal phosphate binding"/>
    <property type="evidence" value="ECO:0007669"/>
    <property type="project" value="InterPro"/>
</dbReference>
<dbReference type="InterPro" id="IPR024517">
    <property type="entry name" value="Glycogen_phosphorylase_DUF3417"/>
</dbReference>
<dbReference type="Pfam" id="PF11897">
    <property type="entry name" value="DUF3417"/>
    <property type="match status" value="1"/>
</dbReference>
<evidence type="ECO:0000256" key="3">
    <source>
        <dbReference type="ARBA" id="ARBA00022533"/>
    </source>
</evidence>
<dbReference type="GO" id="GO:0008184">
    <property type="term" value="F:glycogen phosphorylase activity"/>
    <property type="evidence" value="ECO:0007669"/>
    <property type="project" value="InterPro"/>
</dbReference>
<dbReference type="Proteomes" id="UP000264006">
    <property type="component" value="Chromosome"/>
</dbReference>
<evidence type="ECO:0000313" key="7">
    <source>
        <dbReference type="Proteomes" id="UP000264006"/>
    </source>
</evidence>
<reference evidence="6 7" key="1">
    <citation type="submission" date="2018-09" db="EMBL/GenBank/DDBJ databases">
        <title>Complete genome sequence of Euzebya sp. DY32-46 isolated from seawater of Pacific Ocean.</title>
        <authorList>
            <person name="Xu L."/>
            <person name="Wu Y.-H."/>
            <person name="Xu X.-W."/>
        </authorList>
    </citation>
    <scope>NUCLEOTIDE SEQUENCE [LARGE SCALE GENOMIC DNA]</scope>
    <source>
        <strain evidence="6 7">DY32-46</strain>
    </source>
</reference>
<dbReference type="NCBIfam" id="TIGR02094">
    <property type="entry name" value="more_P_ylases"/>
    <property type="match status" value="1"/>
</dbReference>
<proteinExistence type="inferred from homology"/>
<name>A0A346XZ80_9ACTN</name>
<dbReference type="GO" id="GO:0005975">
    <property type="term" value="P:carbohydrate metabolic process"/>
    <property type="evidence" value="ECO:0007669"/>
    <property type="project" value="InterPro"/>
</dbReference>
<dbReference type="EMBL" id="CP031165">
    <property type="protein sequence ID" value="AXV07527.1"/>
    <property type="molecule type" value="Genomic_DNA"/>
</dbReference>
<dbReference type="InterPro" id="IPR000811">
    <property type="entry name" value="Glyco_trans_35"/>
</dbReference>
<dbReference type="SUPFAM" id="SSF53756">
    <property type="entry name" value="UDP-Glycosyltransferase/glycogen phosphorylase"/>
    <property type="match status" value="1"/>
</dbReference>
<protein>
    <submittedName>
        <fullName evidence="6">Glycogen phosphorylase</fullName>
    </submittedName>
</protein>
<feature type="modified residue" description="N6-(pyridoxal phosphate)lysine" evidence="4">
    <location>
        <position position="597"/>
    </location>
</feature>
<evidence type="ECO:0000256" key="1">
    <source>
        <dbReference type="ARBA" id="ARBA00001275"/>
    </source>
</evidence>
<dbReference type="PIRSF" id="PIRSF000460">
    <property type="entry name" value="Pprylas_GlgP"/>
    <property type="match status" value="1"/>
</dbReference>
<evidence type="ECO:0000256" key="4">
    <source>
        <dbReference type="PIRSR" id="PIRSR000460-1"/>
    </source>
</evidence>
<dbReference type="PANTHER" id="PTHR42655:SF1">
    <property type="entry name" value="GLYCOGEN PHOSPHORYLASE"/>
    <property type="match status" value="1"/>
</dbReference>